<reference evidence="2 3" key="1">
    <citation type="submission" date="2019-07" db="EMBL/GenBank/DDBJ databases">
        <title>Whole genome shotgun sequence of Deinococcus cellulosilyticus NBRC 106333.</title>
        <authorList>
            <person name="Hosoyama A."/>
            <person name="Uohara A."/>
            <person name="Ohji S."/>
            <person name="Ichikawa N."/>
        </authorList>
    </citation>
    <scope>NUCLEOTIDE SEQUENCE [LARGE SCALE GENOMIC DNA]</scope>
    <source>
        <strain evidence="2 3">NBRC 106333</strain>
    </source>
</reference>
<comment type="caution">
    <text evidence="2">The sequence shown here is derived from an EMBL/GenBank/DDBJ whole genome shotgun (WGS) entry which is preliminary data.</text>
</comment>
<organism evidence="2 3">
    <name type="scientific">Deinococcus cellulosilyticus (strain DSM 18568 / NBRC 106333 / KACC 11606 / 5516J-15)</name>
    <dbReference type="NCBI Taxonomy" id="1223518"/>
    <lineage>
        <taxon>Bacteria</taxon>
        <taxon>Thermotogati</taxon>
        <taxon>Deinococcota</taxon>
        <taxon>Deinococci</taxon>
        <taxon>Deinococcales</taxon>
        <taxon>Deinococcaceae</taxon>
        <taxon>Deinococcus</taxon>
    </lineage>
</organism>
<proteinExistence type="predicted"/>
<evidence type="ECO:0000313" key="2">
    <source>
        <dbReference type="EMBL" id="GEM48204.1"/>
    </source>
</evidence>
<dbReference type="AlphaFoldDB" id="A0A511N5U5"/>
<dbReference type="CDD" id="cd06661">
    <property type="entry name" value="GGCT_like"/>
    <property type="match status" value="1"/>
</dbReference>
<dbReference type="RefSeq" id="WP_146887086.1">
    <property type="nucleotide sequence ID" value="NZ_BJXB01000018.1"/>
</dbReference>
<dbReference type="Gene3D" id="3.10.490.10">
    <property type="entry name" value="Gamma-glutamyl cyclotransferase-like"/>
    <property type="match status" value="1"/>
</dbReference>
<dbReference type="InterPro" id="IPR013024">
    <property type="entry name" value="GGCT-like"/>
</dbReference>
<dbReference type="InterPro" id="IPR009288">
    <property type="entry name" value="AIG2-like_dom"/>
</dbReference>
<dbReference type="Proteomes" id="UP000321306">
    <property type="component" value="Unassembled WGS sequence"/>
</dbReference>
<evidence type="ECO:0000313" key="3">
    <source>
        <dbReference type="Proteomes" id="UP000321306"/>
    </source>
</evidence>
<name>A0A511N5U5_DEIC1</name>
<dbReference type="EMBL" id="BJXB01000018">
    <property type="protein sequence ID" value="GEM48204.1"/>
    <property type="molecule type" value="Genomic_DNA"/>
</dbReference>
<gene>
    <name evidence="2" type="ORF">DC3_38390</name>
</gene>
<dbReference type="OrthoDB" id="8538589at2"/>
<evidence type="ECO:0000259" key="1">
    <source>
        <dbReference type="Pfam" id="PF06094"/>
    </source>
</evidence>
<protein>
    <recommendedName>
        <fullName evidence="1">Gamma-glutamylcyclotransferase AIG2-like domain-containing protein</fullName>
    </recommendedName>
</protein>
<feature type="domain" description="Gamma-glutamylcyclotransferase AIG2-like" evidence="1">
    <location>
        <begin position="8"/>
        <end position="133"/>
    </location>
</feature>
<dbReference type="InterPro" id="IPR036568">
    <property type="entry name" value="GGCT-like_sf"/>
</dbReference>
<dbReference type="Pfam" id="PF06094">
    <property type="entry name" value="GGACT"/>
    <property type="match status" value="1"/>
</dbReference>
<accession>A0A511N5U5</accession>
<dbReference type="SUPFAM" id="SSF110857">
    <property type="entry name" value="Gamma-glutamyl cyclotransferase-like"/>
    <property type="match status" value="1"/>
</dbReference>
<keyword evidence="3" id="KW-1185">Reference proteome</keyword>
<sequence>MMDLPAYVFVYGTLKPGYRNYPVALKAGPHDVVGRATLKGFTMFGLSPEFYPGITEGDGVIEGVVLKYHDMDTALPILDELEELHLDPPGYRRDVLTVHLEDGSLLDCIVYIYIRQSRLQQAGIYSIPTGVWQED</sequence>